<evidence type="ECO:0000313" key="2">
    <source>
        <dbReference type="EMBL" id="MDG3585247.1"/>
    </source>
</evidence>
<keyword evidence="3" id="KW-1185">Reference proteome</keyword>
<dbReference type="PANTHER" id="PTHR42705">
    <property type="entry name" value="BIFUNCTIONAL NON-HOMOLOGOUS END JOINING PROTEIN LIGD"/>
    <property type="match status" value="1"/>
</dbReference>
<dbReference type="SUPFAM" id="SSF56747">
    <property type="entry name" value="Prim-pol domain"/>
    <property type="match status" value="1"/>
</dbReference>
<gene>
    <name evidence="2" type="primary">ligD</name>
    <name evidence="2" type="ORF">OSR52_05145</name>
</gene>
<feature type="domain" description="DNA ligase D polymerase" evidence="1">
    <location>
        <begin position="23"/>
        <end position="267"/>
    </location>
</feature>
<dbReference type="GO" id="GO:0003910">
    <property type="term" value="F:DNA ligase (ATP) activity"/>
    <property type="evidence" value="ECO:0007669"/>
    <property type="project" value="UniProtKB-EC"/>
</dbReference>
<dbReference type="EMBL" id="JAPMUA010000002">
    <property type="protein sequence ID" value="MDG3585247.1"/>
    <property type="molecule type" value="Genomic_DNA"/>
</dbReference>
<dbReference type="PANTHER" id="PTHR42705:SF2">
    <property type="entry name" value="BIFUNCTIONAL NON-HOMOLOGOUS END JOINING PROTEIN LIGD"/>
    <property type="match status" value="1"/>
</dbReference>
<dbReference type="NCBIfam" id="TIGR02778">
    <property type="entry name" value="ligD_pol"/>
    <property type="match status" value="1"/>
</dbReference>
<dbReference type="Gene3D" id="3.90.920.10">
    <property type="entry name" value="DNA primase, PRIM domain"/>
    <property type="match status" value="1"/>
</dbReference>
<accession>A0ABT6FQ10</accession>
<dbReference type="Pfam" id="PF21686">
    <property type="entry name" value="LigD_Prim-Pol"/>
    <property type="match status" value="1"/>
</dbReference>
<dbReference type="InterPro" id="IPR014145">
    <property type="entry name" value="LigD_pol_dom"/>
</dbReference>
<dbReference type="RefSeq" id="WP_277899482.1">
    <property type="nucleotide sequence ID" value="NZ_JAPMUA010000002.1"/>
</dbReference>
<protein>
    <submittedName>
        <fullName evidence="2">Non-homologous end-joining DNA ligase</fullName>
        <ecNumber evidence="2">6.5.1.1</ecNumber>
    </submittedName>
</protein>
<comment type="caution">
    <text evidence="2">The sequence shown here is derived from an EMBL/GenBank/DDBJ whole genome shotgun (WGS) entry which is preliminary data.</text>
</comment>
<evidence type="ECO:0000259" key="1">
    <source>
        <dbReference type="Pfam" id="PF21686"/>
    </source>
</evidence>
<dbReference type="CDD" id="cd04861">
    <property type="entry name" value="LigD_Pol_like"/>
    <property type="match status" value="1"/>
</dbReference>
<sequence>MKIQGVPITHPDKILFPEIGLSKIEMVNYYKRVAKYMIPYLKNRPLTLHRFPDGVNKQGFYQKNAADYFPDFIKTVQIKTEEGENTQIVCNNKKSLVYLANQGTIGFHIWLSRTDKLRKPDKVVFDLDPSKDSFKKLKEGVKIIKAFMAKQGKECNVMTSGKKGIHIWYRIRRTTTFEDLRPKIKQYAEELEKLHPEIFTTAIRKNKRNGKIFIDYLRNFYAQTSVCPYSLRPTKNAGIAMPLSWSELDDIPASDHFNVKNIDKRLKFK</sequence>
<evidence type="ECO:0000313" key="3">
    <source>
        <dbReference type="Proteomes" id="UP001153642"/>
    </source>
</evidence>
<name>A0ABT6FQ10_9FLAO</name>
<reference evidence="2" key="1">
    <citation type="submission" date="2022-11" db="EMBL/GenBank/DDBJ databases">
        <title>High-quality draft genome sequence of Galbibacter sp. strain CMA-7.</title>
        <authorList>
            <person name="Wei L."/>
            <person name="Dong C."/>
            <person name="Shao Z."/>
        </authorList>
    </citation>
    <scope>NUCLEOTIDE SEQUENCE</scope>
    <source>
        <strain evidence="2">CMA-7</strain>
    </source>
</reference>
<dbReference type="EC" id="6.5.1.1" evidence="2"/>
<organism evidence="2 3">
    <name type="scientific">Galbibacter pacificus</name>
    <dbReference type="NCBI Taxonomy" id="2996052"/>
    <lineage>
        <taxon>Bacteria</taxon>
        <taxon>Pseudomonadati</taxon>
        <taxon>Bacteroidota</taxon>
        <taxon>Flavobacteriia</taxon>
        <taxon>Flavobacteriales</taxon>
        <taxon>Flavobacteriaceae</taxon>
        <taxon>Galbibacter</taxon>
    </lineage>
</organism>
<dbReference type="Proteomes" id="UP001153642">
    <property type="component" value="Unassembled WGS sequence"/>
</dbReference>
<proteinExistence type="predicted"/>
<keyword evidence="2" id="KW-0436">Ligase</keyword>
<dbReference type="InterPro" id="IPR052171">
    <property type="entry name" value="NHEJ_LigD"/>
</dbReference>